<proteinExistence type="predicted"/>
<dbReference type="Proteomes" id="UP000215199">
    <property type="component" value="Unassembled WGS sequence"/>
</dbReference>
<dbReference type="AlphaFoldDB" id="A0A229SM00"/>
<reference evidence="2" key="1">
    <citation type="submission" date="2017-07" db="EMBL/GenBank/DDBJ databases">
        <title>Comparative genome mining reveals phylogenetic distribution patterns of secondary metabolites in Amycolatopsis.</title>
        <authorList>
            <person name="Adamek M."/>
            <person name="Alanjary M."/>
            <person name="Sales-Ortells H."/>
            <person name="Goodfellow M."/>
            <person name="Bull A.T."/>
            <person name="Kalinowski J."/>
            <person name="Ziemert N."/>
        </authorList>
    </citation>
    <scope>NUCLEOTIDE SEQUENCE [LARGE SCALE GENOMIC DNA]</scope>
    <source>
        <strain evidence="2">H5</strain>
    </source>
</reference>
<accession>A0A229SM00</accession>
<dbReference type="EMBL" id="NMUL01000067">
    <property type="protein sequence ID" value="OXM60005.1"/>
    <property type="molecule type" value="Genomic_DNA"/>
</dbReference>
<organism evidence="1 2">
    <name type="scientific">Amycolatopsis vastitatis</name>
    <dbReference type="NCBI Taxonomy" id="1905142"/>
    <lineage>
        <taxon>Bacteria</taxon>
        <taxon>Bacillati</taxon>
        <taxon>Actinomycetota</taxon>
        <taxon>Actinomycetes</taxon>
        <taxon>Pseudonocardiales</taxon>
        <taxon>Pseudonocardiaceae</taxon>
        <taxon>Amycolatopsis</taxon>
    </lineage>
</organism>
<evidence type="ECO:0000313" key="1">
    <source>
        <dbReference type="EMBL" id="OXM60005.1"/>
    </source>
</evidence>
<keyword evidence="2" id="KW-1185">Reference proteome</keyword>
<sequence>MLAELYTPISANSTFISLHWRRTQGAFLPTCPFCGFVGKLTAEHVFGNWLSRIGLDLEPIAHGAGPLNRVGQDLGVRPPFRQTVRVCGGCNNGWMSRLEAVAARVLTPFILGEAGQIATEEAGAVAAWVQKTALTAMLVSSETQRSAGYGLPQSEYRGLTNARNDMQPLPASQFWVGRYTGASRFASTWVIPLTVTASELPEPDRPQGYAMTLVLGQLLLHGVRFTTPSLQVEVTTRQELPQLWPPAERVAWSSGMPVDDAAFLGFAAGKDLRSMERHIEVRPWKPATELPESRTVDGMVELPTACGKHVVYYPAGLVDEARRGRFYAFGTACECGTAYLVQTEPDGAHCKAANSVDVISELYESSPGKEVVLEDQHGMFTCKRLPEPSEH</sequence>
<comment type="caution">
    <text evidence="1">The sequence shown here is derived from an EMBL/GenBank/DDBJ whole genome shotgun (WGS) entry which is preliminary data.</text>
</comment>
<name>A0A229SM00_9PSEU</name>
<protein>
    <submittedName>
        <fullName evidence="1">Uncharacterized protein</fullName>
    </submittedName>
</protein>
<dbReference type="OrthoDB" id="4578725at2"/>
<gene>
    <name evidence="1" type="ORF">CF165_44725</name>
</gene>
<evidence type="ECO:0000313" key="2">
    <source>
        <dbReference type="Proteomes" id="UP000215199"/>
    </source>
</evidence>